<comment type="caution">
    <text evidence="1">The sequence shown here is derived from an EMBL/GenBank/DDBJ whole genome shotgun (WGS) entry which is preliminary data.</text>
</comment>
<evidence type="ECO:0000313" key="2">
    <source>
        <dbReference type="Proteomes" id="UP001589627"/>
    </source>
</evidence>
<reference evidence="1 2" key="1">
    <citation type="submission" date="2024-09" db="EMBL/GenBank/DDBJ databases">
        <authorList>
            <person name="Sun Q."/>
            <person name="Mori K."/>
        </authorList>
    </citation>
    <scope>NUCLEOTIDE SEQUENCE [LARGE SCALE GENOMIC DNA]</scope>
    <source>
        <strain evidence="1 2">TBRC 0563</strain>
    </source>
</reference>
<sequence length="136" mass="15663">MADRLHDEWRASRRLPGGGYAARVKKTGDQRWITSHGTDQVDIANTRYQDLPADWQRETRESADLAVGLVRDSWLRGVDPRSEEFIESASSRVHDAWLRRNGAWAPPEQRLPYAELAEEEKAKDRAFVLMALDLFE</sequence>
<evidence type="ECO:0000313" key="1">
    <source>
        <dbReference type="EMBL" id="MFB9833221.1"/>
    </source>
</evidence>
<name>A0ABV5YF81_9ACTN</name>
<dbReference type="RefSeq" id="WP_378200438.1">
    <property type="nucleotide sequence ID" value="NZ_JBHLZP010000080.1"/>
</dbReference>
<dbReference type="EMBL" id="JBHLZP010000080">
    <property type="protein sequence ID" value="MFB9833221.1"/>
    <property type="molecule type" value="Genomic_DNA"/>
</dbReference>
<dbReference type="Proteomes" id="UP001589627">
    <property type="component" value="Unassembled WGS sequence"/>
</dbReference>
<organism evidence="1 2">
    <name type="scientific">Actinoallomurus acaciae</name>
    <dbReference type="NCBI Taxonomy" id="502577"/>
    <lineage>
        <taxon>Bacteria</taxon>
        <taxon>Bacillati</taxon>
        <taxon>Actinomycetota</taxon>
        <taxon>Actinomycetes</taxon>
        <taxon>Streptosporangiales</taxon>
        <taxon>Thermomonosporaceae</taxon>
        <taxon>Actinoallomurus</taxon>
    </lineage>
</organism>
<accession>A0ABV5YF81</accession>
<proteinExistence type="predicted"/>
<keyword evidence="2" id="KW-1185">Reference proteome</keyword>
<gene>
    <name evidence="1" type="ORF">ACFFNX_13595</name>
</gene>
<protein>
    <submittedName>
        <fullName evidence="1">Uncharacterized protein</fullName>
    </submittedName>
</protein>